<evidence type="ECO:0000313" key="2">
    <source>
        <dbReference type="EMBL" id="OIQ97556.1"/>
    </source>
</evidence>
<organism evidence="2">
    <name type="scientific">mine drainage metagenome</name>
    <dbReference type="NCBI Taxonomy" id="410659"/>
    <lineage>
        <taxon>unclassified sequences</taxon>
        <taxon>metagenomes</taxon>
        <taxon>ecological metagenomes</taxon>
    </lineage>
</organism>
<dbReference type="InterPro" id="IPR016181">
    <property type="entry name" value="Acyl_CoA_acyltransferase"/>
</dbReference>
<reference evidence="2" key="1">
    <citation type="submission" date="2016-10" db="EMBL/GenBank/DDBJ databases">
        <title>Sequence of Gallionella enrichment culture.</title>
        <authorList>
            <person name="Poehlein A."/>
            <person name="Muehling M."/>
            <person name="Daniel R."/>
        </authorList>
    </citation>
    <scope>NUCLEOTIDE SEQUENCE</scope>
</reference>
<proteinExistence type="predicted"/>
<dbReference type="Gene3D" id="3.40.50.11190">
    <property type="match status" value="1"/>
</dbReference>
<protein>
    <submittedName>
        <fullName evidence="2">UDP-2,4-diacetamido-2,4, 6-trideoxy-beta-L-altropyranose hydrolase</fullName>
        <ecNumber evidence="2">3.6.1.57</ecNumber>
    </submittedName>
</protein>
<dbReference type="EC" id="3.6.1.57" evidence="2"/>
<dbReference type="GO" id="GO:0016787">
    <property type="term" value="F:hydrolase activity"/>
    <property type="evidence" value="ECO:0007669"/>
    <property type="project" value="UniProtKB-KW"/>
</dbReference>
<dbReference type="Gene3D" id="3.40.630.30">
    <property type="match status" value="1"/>
</dbReference>
<feature type="domain" description="N-acetyltransferase" evidence="1">
    <location>
        <begin position="305"/>
        <end position="448"/>
    </location>
</feature>
<sequence>MEFSLLGREVTADCADDLAHSHWLDVSQAQDAQATTNVLAGQSWDWLIVDHYALDIRWERALRGTPLRIMVIDDLADRQHDCDMLLDQNFYVDMQTRYTGKVPSHCKLLLGPRYALLRDEFRKLREKIKPRTGMVNRILVFFGGVDADNYTGLAIKVLAELNVKGLHVDVVIGAQHPCLGEIKAACVVYGFICHVQTNKMAELMAAADLTIGAGGSATWERCCLGLPALVFCTADNQRKQLADAAREGLLYSPDINVDLYRAMQMHVCALIENANLRELISRKSMQVINGRGVFRVMASLGVCEIVIRIARPDDSEKLFQWRNHPSIREVSRNTNEINWQDHQNWFGTVLANSERVLLIGLRSESPIGVVRFDKHDDEAEISIYVVPDNASSGTGQSLLQSAEQWLATNHPEILKICAHVLGANERSQRLFSGAGYQIESTYYSKRLH</sequence>
<dbReference type="NCBIfam" id="TIGR03590">
    <property type="entry name" value="PseG"/>
    <property type="match status" value="1"/>
</dbReference>
<dbReference type="PANTHER" id="PTHR43415:SF3">
    <property type="entry name" value="GNAT-FAMILY ACETYLTRANSFERASE"/>
    <property type="match status" value="1"/>
</dbReference>
<dbReference type="SUPFAM" id="SSF53756">
    <property type="entry name" value="UDP-Glycosyltransferase/glycogen phosphorylase"/>
    <property type="match status" value="1"/>
</dbReference>
<keyword evidence="2" id="KW-0378">Hydrolase</keyword>
<dbReference type="Pfam" id="PF13302">
    <property type="entry name" value="Acetyltransf_3"/>
    <property type="match status" value="1"/>
</dbReference>
<dbReference type="InterPro" id="IPR000182">
    <property type="entry name" value="GNAT_dom"/>
</dbReference>
<comment type="caution">
    <text evidence="2">The sequence shown here is derived from an EMBL/GenBank/DDBJ whole genome shotgun (WGS) entry which is preliminary data.</text>
</comment>
<dbReference type="EMBL" id="MLJW01000131">
    <property type="protein sequence ID" value="OIQ97556.1"/>
    <property type="molecule type" value="Genomic_DNA"/>
</dbReference>
<dbReference type="PANTHER" id="PTHR43415">
    <property type="entry name" value="SPERMIDINE N(1)-ACETYLTRANSFERASE"/>
    <property type="match status" value="1"/>
</dbReference>
<dbReference type="SUPFAM" id="SSF55729">
    <property type="entry name" value="Acyl-CoA N-acyltransferases (Nat)"/>
    <property type="match status" value="1"/>
</dbReference>
<accession>A0A1J5RZR1</accession>
<dbReference type="GO" id="GO:0016747">
    <property type="term" value="F:acyltransferase activity, transferring groups other than amino-acyl groups"/>
    <property type="evidence" value="ECO:0007669"/>
    <property type="project" value="InterPro"/>
</dbReference>
<evidence type="ECO:0000259" key="1">
    <source>
        <dbReference type="PROSITE" id="PS51186"/>
    </source>
</evidence>
<dbReference type="InterPro" id="IPR020023">
    <property type="entry name" value="PseG"/>
</dbReference>
<dbReference type="AlphaFoldDB" id="A0A1J5RZR1"/>
<gene>
    <name evidence="2" type="primary">pseG_2</name>
    <name evidence="2" type="ORF">GALL_204400</name>
</gene>
<dbReference type="Gene3D" id="3.40.50.2000">
    <property type="entry name" value="Glycogen Phosphorylase B"/>
    <property type="match status" value="1"/>
</dbReference>
<name>A0A1J5RZR1_9ZZZZ</name>
<dbReference type="PROSITE" id="PS51186">
    <property type="entry name" value="GNAT"/>
    <property type="match status" value="1"/>
</dbReference>